<dbReference type="RefSeq" id="XP_020111342.1">
    <property type="nucleotide sequence ID" value="XM_020255753.1"/>
</dbReference>
<evidence type="ECO:0000256" key="1">
    <source>
        <dbReference type="ARBA" id="ARBA00000707"/>
    </source>
</evidence>
<accession>A0A6P5GU17</accession>
<evidence type="ECO:0000256" key="4">
    <source>
        <dbReference type="ARBA" id="ARBA00022786"/>
    </source>
</evidence>
<evidence type="ECO:0000313" key="8">
    <source>
        <dbReference type="Proteomes" id="UP000515123"/>
    </source>
</evidence>
<name>A0A6P5GU17_ANACO</name>
<keyword evidence="8" id="KW-1185">Reference proteome</keyword>
<dbReference type="GO" id="GO:0043130">
    <property type="term" value="F:ubiquitin binding"/>
    <property type="evidence" value="ECO:0007669"/>
    <property type="project" value="TreeGrafter"/>
</dbReference>
<dbReference type="InterPro" id="IPR038765">
    <property type="entry name" value="Papain-like_cys_pep_sf"/>
</dbReference>
<dbReference type="EC" id="3.4.19.12" evidence="2"/>
<dbReference type="AlphaFoldDB" id="A0A6P5GU17"/>
<dbReference type="GO" id="GO:0005634">
    <property type="term" value="C:nucleus"/>
    <property type="evidence" value="ECO:0007669"/>
    <property type="project" value="TreeGrafter"/>
</dbReference>
<sequence>MVPSLNGLCSFEIRINEEEEERMKRLPRWVRNSHQSAVEELERMRHDPAVGDKEKFSSLAAEYEFSYSDIVEKIELLGDDYESFRQIRRDGNNFYRSFIFSYLEHLMGKHPLPDANELYRILSILEKYKQMNAALGGRRDTFDYLLQEFKCVLANVICGPPRDVSAEKYLRDCLDEQNELNGAWNRSTFSYFRLLVCFLRFPLTWFAFGGSGIILLRLITSVEIHSQINHYSPTIVAFTSASIKEFVVEKANVLNILKDLICAEALSNALDVPMHVVQLDAPPLGAITEGLRVHMFNCSSSRRGREAGVTDYVVTLRTPKPPAPFPSSGLSDMKGLAAALDDDGDGDGDDHSRSSSECARDPRVVLMYWRGHYGVLYPKRGSSTATTAMLCSAPAESPPSEFDSDFVI</sequence>
<evidence type="ECO:0000313" key="9">
    <source>
        <dbReference type="RefSeq" id="XP_020111342.1"/>
    </source>
</evidence>
<keyword evidence="6" id="KW-0788">Thiol protease</keyword>
<evidence type="ECO:0000256" key="6">
    <source>
        <dbReference type="ARBA" id="ARBA00022807"/>
    </source>
</evidence>
<reference evidence="9" key="2">
    <citation type="submission" date="2025-08" db="UniProtKB">
        <authorList>
            <consortium name="RefSeq"/>
        </authorList>
    </citation>
    <scope>IDENTIFICATION</scope>
    <source>
        <tissue evidence="9">Leaf</tissue>
    </source>
</reference>
<dbReference type="Gene3D" id="3.30.200.60">
    <property type="entry name" value="Peptidase C65 Otubain, subdomain 1"/>
    <property type="match status" value="1"/>
</dbReference>
<keyword evidence="3" id="KW-0645">Protease</keyword>
<organism evidence="8 9">
    <name type="scientific">Ananas comosus</name>
    <name type="common">Pineapple</name>
    <name type="synonym">Ananas ananas</name>
    <dbReference type="NCBI Taxonomy" id="4615"/>
    <lineage>
        <taxon>Eukaryota</taxon>
        <taxon>Viridiplantae</taxon>
        <taxon>Streptophyta</taxon>
        <taxon>Embryophyta</taxon>
        <taxon>Tracheophyta</taxon>
        <taxon>Spermatophyta</taxon>
        <taxon>Magnoliopsida</taxon>
        <taxon>Liliopsida</taxon>
        <taxon>Poales</taxon>
        <taxon>Bromeliaceae</taxon>
        <taxon>Bromelioideae</taxon>
        <taxon>Ananas</taxon>
    </lineage>
</organism>
<proteinExistence type="predicted"/>
<keyword evidence="5" id="KW-0378">Hydrolase</keyword>
<evidence type="ECO:0000256" key="3">
    <source>
        <dbReference type="ARBA" id="ARBA00022670"/>
    </source>
</evidence>
<evidence type="ECO:0000256" key="2">
    <source>
        <dbReference type="ARBA" id="ARBA00012759"/>
    </source>
</evidence>
<dbReference type="SUPFAM" id="SSF54001">
    <property type="entry name" value="Cysteine proteinases"/>
    <property type="match status" value="1"/>
</dbReference>
<dbReference type="GO" id="GO:0004843">
    <property type="term" value="F:cysteine-type deubiquitinase activity"/>
    <property type="evidence" value="ECO:0007669"/>
    <property type="project" value="UniProtKB-EC"/>
</dbReference>
<dbReference type="InterPro" id="IPR042467">
    <property type="entry name" value="Peptidase_C65_otubain_sub2"/>
</dbReference>
<evidence type="ECO:0000256" key="7">
    <source>
        <dbReference type="SAM" id="MobiDB-lite"/>
    </source>
</evidence>
<dbReference type="CDD" id="cd22749">
    <property type="entry name" value="Otubain_C65"/>
    <property type="match status" value="1"/>
</dbReference>
<comment type="catalytic activity">
    <reaction evidence="1">
        <text>Thiol-dependent hydrolysis of ester, thioester, amide, peptide and isopeptide bonds formed by the C-terminal Gly of ubiquitin (a 76-residue protein attached to proteins as an intracellular targeting signal).</text>
        <dbReference type="EC" id="3.4.19.12"/>
    </reaction>
</comment>
<evidence type="ECO:0000256" key="5">
    <source>
        <dbReference type="ARBA" id="ARBA00022801"/>
    </source>
</evidence>
<reference evidence="8" key="1">
    <citation type="journal article" date="2015" name="Nat. Genet.">
        <title>The pineapple genome and the evolution of CAM photosynthesis.</title>
        <authorList>
            <person name="Ming R."/>
            <person name="VanBuren R."/>
            <person name="Wai C.M."/>
            <person name="Tang H."/>
            <person name="Schatz M.C."/>
            <person name="Bowers J.E."/>
            <person name="Lyons E."/>
            <person name="Wang M.L."/>
            <person name="Chen J."/>
            <person name="Biggers E."/>
            <person name="Zhang J."/>
            <person name="Huang L."/>
            <person name="Zhang L."/>
            <person name="Miao W."/>
            <person name="Zhang J."/>
            <person name="Ye Z."/>
            <person name="Miao C."/>
            <person name="Lin Z."/>
            <person name="Wang H."/>
            <person name="Zhou H."/>
            <person name="Yim W.C."/>
            <person name="Priest H.D."/>
            <person name="Zheng C."/>
            <person name="Woodhouse M."/>
            <person name="Edger P.P."/>
            <person name="Guyot R."/>
            <person name="Guo H.B."/>
            <person name="Guo H."/>
            <person name="Zheng G."/>
            <person name="Singh R."/>
            <person name="Sharma A."/>
            <person name="Min X."/>
            <person name="Zheng Y."/>
            <person name="Lee H."/>
            <person name="Gurtowski J."/>
            <person name="Sedlazeck F.J."/>
            <person name="Harkess A."/>
            <person name="McKain M.R."/>
            <person name="Liao Z."/>
            <person name="Fang J."/>
            <person name="Liu J."/>
            <person name="Zhang X."/>
            <person name="Zhang Q."/>
            <person name="Hu W."/>
            <person name="Qin Y."/>
            <person name="Wang K."/>
            <person name="Chen L.Y."/>
            <person name="Shirley N."/>
            <person name="Lin Y.R."/>
            <person name="Liu L.Y."/>
            <person name="Hernandez A.G."/>
            <person name="Wright C.L."/>
            <person name="Bulone V."/>
            <person name="Tuskan G.A."/>
            <person name="Heath K."/>
            <person name="Zee F."/>
            <person name="Moore P.H."/>
            <person name="Sunkar R."/>
            <person name="Leebens-Mack J.H."/>
            <person name="Mockler T."/>
            <person name="Bennetzen J.L."/>
            <person name="Freeling M."/>
            <person name="Sankoff D."/>
            <person name="Paterson A.H."/>
            <person name="Zhu X."/>
            <person name="Yang X."/>
            <person name="Smith J.A."/>
            <person name="Cushman J.C."/>
            <person name="Paull R.E."/>
            <person name="Yu Q."/>
        </authorList>
    </citation>
    <scope>NUCLEOTIDE SEQUENCE [LARGE SCALE GENOMIC DNA]</scope>
    <source>
        <strain evidence="8">cv. F153</strain>
    </source>
</reference>
<keyword evidence="4" id="KW-0833">Ubl conjugation pathway</keyword>
<dbReference type="GO" id="GO:0071108">
    <property type="term" value="P:protein K48-linked deubiquitination"/>
    <property type="evidence" value="ECO:0007669"/>
    <property type="project" value="TreeGrafter"/>
</dbReference>
<protein>
    <recommendedName>
        <fullName evidence="2">ubiquitinyl hydrolase 1</fullName>
        <ecNumber evidence="2">3.4.19.12</ecNumber>
    </recommendedName>
</protein>
<dbReference type="OrthoDB" id="18915at2759"/>
<dbReference type="Pfam" id="PF10275">
    <property type="entry name" value="Peptidase_C65"/>
    <property type="match status" value="2"/>
</dbReference>
<dbReference type="GO" id="GO:0006508">
    <property type="term" value="P:proteolysis"/>
    <property type="evidence" value="ECO:0007669"/>
    <property type="project" value="UniProtKB-KW"/>
</dbReference>
<dbReference type="Gene3D" id="1.20.1300.20">
    <property type="entry name" value="Peptidase C65 Otubain, subdomain 2"/>
    <property type="match status" value="1"/>
</dbReference>
<feature type="region of interest" description="Disordered" evidence="7">
    <location>
        <begin position="337"/>
        <end position="358"/>
    </location>
</feature>
<dbReference type="Proteomes" id="UP000515123">
    <property type="component" value="Linkage group 21"/>
</dbReference>
<feature type="compositionally biased region" description="Basic and acidic residues" evidence="7">
    <location>
        <begin position="349"/>
        <end position="358"/>
    </location>
</feature>
<dbReference type="PANTHER" id="PTHR12931:SF15">
    <property type="entry name" value="UBIQUITIN THIOESTERASE OTUBAIN-LIKE"/>
    <property type="match status" value="1"/>
</dbReference>
<dbReference type="PANTHER" id="PTHR12931">
    <property type="entry name" value="UBIQUITIN THIOLESTERASE PROTEIN OTUB"/>
    <property type="match status" value="1"/>
</dbReference>
<dbReference type="InterPro" id="IPR042468">
    <property type="entry name" value="Peptidase_C65_otubain_sub1"/>
</dbReference>
<gene>
    <name evidence="9" type="primary">LOC109726245</name>
</gene>
<dbReference type="GeneID" id="109726245"/>
<dbReference type="InterPro" id="IPR019400">
    <property type="entry name" value="Peptidase_C65_otubain"/>
</dbReference>